<keyword evidence="13 19" id="KW-0675">Receptor</keyword>
<evidence type="ECO:0000256" key="15">
    <source>
        <dbReference type="SAM" id="Phobius"/>
    </source>
</evidence>
<evidence type="ECO:0000256" key="6">
    <source>
        <dbReference type="ARBA" id="ARBA00022729"/>
    </source>
</evidence>
<dbReference type="InterPro" id="IPR001245">
    <property type="entry name" value="Ser-Thr/Tyr_kinase_cat_dom"/>
</dbReference>
<keyword evidence="3" id="KW-0597">Phosphoprotein</keyword>
<feature type="chain" id="PRO_5025525842" evidence="16">
    <location>
        <begin position="22"/>
        <end position="636"/>
    </location>
</feature>
<evidence type="ECO:0000256" key="12">
    <source>
        <dbReference type="ARBA" id="ARBA00023136"/>
    </source>
</evidence>
<keyword evidence="12 15" id="KW-0472">Membrane</keyword>
<dbReference type="FunFam" id="1.10.510.10:FF:000343">
    <property type="entry name" value="Cysteine-rich receptor-like protein kinase 28"/>
    <property type="match status" value="1"/>
</dbReference>
<keyword evidence="5 15" id="KW-0812">Transmembrane</keyword>
<dbReference type="GO" id="GO:0005886">
    <property type="term" value="C:plasma membrane"/>
    <property type="evidence" value="ECO:0007669"/>
    <property type="project" value="TreeGrafter"/>
</dbReference>
<evidence type="ECO:0000256" key="10">
    <source>
        <dbReference type="ARBA" id="ARBA00022840"/>
    </source>
</evidence>
<evidence type="ECO:0000256" key="1">
    <source>
        <dbReference type="ARBA" id="ARBA00004167"/>
    </source>
</evidence>
<evidence type="ECO:0000256" key="11">
    <source>
        <dbReference type="ARBA" id="ARBA00022989"/>
    </source>
</evidence>
<evidence type="ECO:0000256" key="13">
    <source>
        <dbReference type="ARBA" id="ARBA00023170"/>
    </source>
</evidence>
<evidence type="ECO:0000313" key="19">
    <source>
        <dbReference type="EMBL" id="KAB1217492.1"/>
    </source>
</evidence>
<feature type="signal peptide" evidence="16">
    <location>
        <begin position="1"/>
        <end position="21"/>
    </location>
</feature>
<keyword evidence="7" id="KW-0677">Repeat</keyword>
<keyword evidence="8" id="KW-0547">Nucleotide-binding</keyword>
<feature type="domain" description="Gnk2-homologous" evidence="18">
    <location>
        <begin position="25"/>
        <end position="129"/>
    </location>
</feature>
<dbReference type="AlphaFoldDB" id="A0A6A1VWY6"/>
<dbReference type="SMART" id="SM00220">
    <property type="entry name" value="S_TKc"/>
    <property type="match status" value="1"/>
</dbReference>
<evidence type="ECO:0000259" key="18">
    <source>
        <dbReference type="PROSITE" id="PS51473"/>
    </source>
</evidence>
<dbReference type="InterPro" id="IPR008271">
    <property type="entry name" value="Ser/Thr_kinase_AS"/>
</dbReference>
<evidence type="ECO:0000313" key="20">
    <source>
        <dbReference type="Proteomes" id="UP000516437"/>
    </source>
</evidence>
<dbReference type="Gene3D" id="3.30.430.20">
    <property type="entry name" value="Gnk2 domain, C-X8-C-X2-C motif"/>
    <property type="match status" value="2"/>
</dbReference>
<dbReference type="InterPro" id="IPR000719">
    <property type="entry name" value="Prot_kinase_dom"/>
</dbReference>
<gene>
    <name evidence="19" type="ORF">CJ030_MR4G008750</name>
</gene>
<evidence type="ECO:0000256" key="2">
    <source>
        <dbReference type="ARBA" id="ARBA00022527"/>
    </source>
</evidence>
<feature type="transmembrane region" description="Helical" evidence="15">
    <location>
        <begin position="265"/>
        <end position="287"/>
    </location>
</feature>
<feature type="domain" description="Protein kinase" evidence="17">
    <location>
        <begin position="333"/>
        <end position="618"/>
    </location>
</feature>
<dbReference type="Gene3D" id="1.10.510.10">
    <property type="entry name" value="Transferase(Phosphotransferase) domain 1"/>
    <property type="match status" value="1"/>
</dbReference>
<organism evidence="19 20">
    <name type="scientific">Morella rubra</name>
    <name type="common">Chinese bayberry</name>
    <dbReference type="NCBI Taxonomy" id="262757"/>
    <lineage>
        <taxon>Eukaryota</taxon>
        <taxon>Viridiplantae</taxon>
        <taxon>Streptophyta</taxon>
        <taxon>Embryophyta</taxon>
        <taxon>Tracheophyta</taxon>
        <taxon>Spermatophyta</taxon>
        <taxon>Magnoliopsida</taxon>
        <taxon>eudicotyledons</taxon>
        <taxon>Gunneridae</taxon>
        <taxon>Pentapetalae</taxon>
        <taxon>rosids</taxon>
        <taxon>fabids</taxon>
        <taxon>Fagales</taxon>
        <taxon>Myricaceae</taxon>
        <taxon>Morella</taxon>
    </lineage>
</organism>
<dbReference type="PANTHER" id="PTHR27002">
    <property type="entry name" value="RECEPTOR-LIKE SERINE/THREONINE-PROTEIN KINASE SD1-8"/>
    <property type="match status" value="1"/>
</dbReference>
<dbReference type="InterPro" id="IPR011009">
    <property type="entry name" value="Kinase-like_dom_sf"/>
</dbReference>
<dbReference type="GO" id="GO:0005524">
    <property type="term" value="F:ATP binding"/>
    <property type="evidence" value="ECO:0007669"/>
    <property type="project" value="UniProtKB-KW"/>
</dbReference>
<evidence type="ECO:0000256" key="5">
    <source>
        <dbReference type="ARBA" id="ARBA00022692"/>
    </source>
</evidence>
<reference evidence="19 20" key="1">
    <citation type="journal article" date="2019" name="Plant Biotechnol. J.">
        <title>The red bayberry genome and genetic basis of sex determination.</title>
        <authorList>
            <person name="Jia H.M."/>
            <person name="Jia H.J."/>
            <person name="Cai Q.L."/>
            <person name="Wang Y."/>
            <person name="Zhao H.B."/>
            <person name="Yang W.F."/>
            <person name="Wang G.Y."/>
            <person name="Li Y.H."/>
            <person name="Zhan D.L."/>
            <person name="Shen Y.T."/>
            <person name="Niu Q.F."/>
            <person name="Chang L."/>
            <person name="Qiu J."/>
            <person name="Zhao L."/>
            <person name="Xie H.B."/>
            <person name="Fu W.Y."/>
            <person name="Jin J."/>
            <person name="Li X.W."/>
            <person name="Jiao Y."/>
            <person name="Zhou C.C."/>
            <person name="Tu T."/>
            <person name="Chai C.Y."/>
            <person name="Gao J.L."/>
            <person name="Fan L.J."/>
            <person name="van de Weg E."/>
            <person name="Wang J.Y."/>
            <person name="Gao Z.S."/>
        </authorList>
    </citation>
    <scope>NUCLEOTIDE SEQUENCE [LARGE SCALE GENOMIC DNA]</scope>
    <source>
        <tissue evidence="19">Leaves</tissue>
    </source>
</reference>
<keyword evidence="6 16" id="KW-0732">Signal</keyword>
<proteinExistence type="predicted"/>
<dbReference type="FunFam" id="3.30.200.20:FF:000142">
    <property type="entry name" value="Cysteine-rich receptor-like protein kinase 10"/>
    <property type="match status" value="1"/>
</dbReference>
<dbReference type="InterPro" id="IPR038408">
    <property type="entry name" value="GNK2_sf"/>
</dbReference>
<dbReference type="Pfam" id="PF01657">
    <property type="entry name" value="Stress-antifung"/>
    <property type="match status" value="2"/>
</dbReference>
<comment type="caution">
    <text evidence="19">The sequence shown here is derived from an EMBL/GenBank/DDBJ whole genome shotgun (WGS) entry which is preliminary data.</text>
</comment>
<dbReference type="Pfam" id="PF07714">
    <property type="entry name" value="PK_Tyr_Ser-Thr"/>
    <property type="match status" value="1"/>
</dbReference>
<dbReference type="PROSITE" id="PS51473">
    <property type="entry name" value="GNK2"/>
    <property type="match status" value="2"/>
</dbReference>
<evidence type="ECO:0000256" key="8">
    <source>
        <dbReference type="ARBA" id="ARBA00022741"/>
    </source>
</evidence>
<evidence type="ECO:0000256" key="3">
    <source>
        <dbReference type="ARBA" id="ARBA00022553"/>
    </source>
</evidence>
<dbReference type="PROSITE" id="PS50011">
    <property type="entry name" value="PROTEIN_KINASE_DOM"/>
    <property type="match status" value="1"/>
</dbReference>
<dbReference type="FunFam" id="3.30.430.20:FF:000003">
    <property type="entry name" value="Cysteine-rich RLK (RECEPTOR-like protein kinase) 10"/>
    <property type="match status" value="1"/>
</dbReference>
<evidence type="ECO:0000256" key="9">
    <source>
        <dbReference type="ARBA" id="ARBA00022777"/>
    </source>
</evidence>
<dbReference type="InterPro" id="IPR002902">
    <property type="entry name" value="GNK2"/>
</dbReference>
<evidence type="ECO:0000256" key="7">
    <source>
        <dbReference type="ARBA" id="ARBA00022737"/>
    </source>
</evidence>
<evidence type="ECO:0000256" key="4">
    <source>
        <dbReference type="ARBA" id="ARBA00022679"/>
    </source>
</evidence>
<dbReference type="CDD" id="cd14066">
    <property type="entry name" value="STKc_IRAK"/>
    <property type="match status" value="1"/>
</dbReference>
<sequence length="636" mass="70594">MVQSRLPLLFAIFGLIAEAVALPPFLYNTCMDKQGNYTSDSIYKANLNHLLSSLSSNSTEIDYGYYHSFYGQKPDAVYASGLCRGDVTPDVCHSCLSNAEDLLTQLCPNQKEAAGWYDDCMLRYSNRNTSGIVEGSPGFYLWSLEDEAADVDQFNQDLRILLNNLTERAAAGGSLLKFAVGNTTAANDQKLYALVQCTPDLSAQGCSDCLLQAVGNLSNCCNGKTSGGIFRPSCNFRFDENLFYTINTTTTTGKKSNKSRTVVTIVVPVLVPLLVVLVALMICMTYIKYSRARKLREKPDSVDFQVGEVVEEIRSAESLQFDFETIRVATENFSDANKLGQGGFGVVYKGKLSDGQAIGVKRLSKNSGQGDLEFKNEVLLVAKLQHRNLVRLLGFCLERNERILIYEFMPNSSLDHFIFDPIKRAHLHWEKRHKVVIGIARGLLYLHEDSRHRIIHRDLKASNILLDSEMSPKISDFGIARLFSLDESEGDTSKIVGTYGYMAPEYAMHGQFSVKSDVFSFGVLVLEIVNGQKNRCFLSGENTVNLLSYAWKSWMDGTALNVADPTLKGGPTKEIMRCIHVGLLCVQENVAKRPTMADVIVMLNGSTTTLPVPTQPAFCVYSENGVEYTSQLEYII</sequence>
<keyword evidence="10" id="KW-0067">ATP-binding</keyword>
<accession>A0A6A1VWY6</accession>
<name>A0A6A1VWY6_9ROSI</name>
<evidence type="ECO:0000256" key="16">
    <source>
        <dbReference type="SAM" id="SignalP"/>
    </source>
</evidence>
<dbReference type="GO" id="GO:0004674">
    <property type="term" value="F:protein serine/threonine kinase activity"/>
    <property type="evidence" value="ECO:0007669"/>
    <property type="project" value="UniProtKB-KW"/>
</dbReference>
<keyword evidence="2" id="KW-0723">Serine/threonine-protein kinase</keyword>
<evidence type="ECO:0000256" key="14">
    <source>
        <dbReference type="ARBA" id="ARBA00023180"/>
    </source>
</evidence>
<dbReference type="Proteomes" id="UP000516437">
    <property type="component" value="Chromosome 4"/>
</dbReference>
<comment type="subcellular location">
    <subcellularLocation>
        <location evidence="1">Membrane</location>
        <topology evidence="1">Single-pass membrane protein</topology>
    </subcellularLocation>
</comment>
<keyword evidence="9 19" id="KW-0418">Kinase</keyword>
<dbReference type="CDD" id="cd23509">
    <property type="entry name" value="Gnk2-like"/>
    <property type="match status" value="2"/>
</dbReference>
<dbReference type="Gene3D" id="3.30.200.20">
    <property type="entry name" value="Phosphorylase Kinase, domain 1"/>
    <property type="match status" value="1"/>
</dbReference>
<keyword evidence="11 15" id="KW-1133">Transmembrane helix</keyword>
<dbReference type="EMBL" id="RXIC02000022">
    <property type="protein sequence ID" value="KAB1217492.1"/>
    <property type="molecule type" value="Genomic_DNA"/>
</dbReference>
<protein>
    <submittedName>
        <fullName evidence="19">Cysteine-rich receptor-like protein kinase 29</fullName>
    </submittedName>
</protein>
<keyword evidence="20" id="KW-1185">Reference proteome</keyword>
<dbReference type="OrthoDB" id="4062651at2759"/>
<keyword evidence="14" id="KW-0325">Glycoprotein</keyword>
<dbReference type="GO" id="GO:0009737">
    <property type="term" value="P:response to abscisic acid"/>
    <property type="evidence" value="ECO:0007669"/>
    <property type="project" value="UniProtKB-ARBA"/>
</dbReference>
<keyword evidence="4" id="KW-0808">Transferase</keyword>
<evidence type="ECO:0000259" key="17">
    <source>
        <dbReference type="PROSITE" id="PS50011"/>
    </source>
</evidence>
<dbReference type="SUPFAM" id="SSF56112">
    <property type="entry name" value="Protein kinase-like (PK-like)"/>
    <property type="match status" value="1"/>
</dbReference>
<feature type="domain" description="Gnk2-homologous" evidence="18">
    <location>
        <begin position="135"/>
        <end position="243"/>
    </location>
</feature>
<dbReference type="PROSITE" id="PS00108">
    <property type="entry name" value="PROTEIN_KINASE_ST"/>
    <property type="match status" value="1"/>
</dbReference>
<dbReference type="FunFam" id="3.30.430.20:FF:000002">
    <property type="entry name" value="Cysteine-rich receptor-like protein kinase 10"/>
    <property type="match status" value="1"/>
</dbReference>
<dbReference type="PANTHER" id="PTHR27002:SF181">
    <property type="entry name" value="RECEPTOR-LIKE SERINE_THREONINE-PROTEIN KINASE"/>
    <property type="match status" value="1"/>
</dbReference>